<dbReference type="SUPFAM" id="SSF47413">
    <property type="entry name" value="lambda repressor-like DNA-binding domains"/>
    <property type="match status" value="1"/>
</dbReference>
<dbReference type="RefSeq" id="WP_143837627.1">
    <property type="nucleotide sequence ID" value="NZ_JBHRWH010000117.1"/>
</dbReference>
<dbReference type="Proteomes" id="UP000180166">
    <property type="component" value="Chromosome"/>
</dbReference>
<sequence>MLRNKTRFPTQRGASDMTDEDETAAKGSTLPRRQLGRFLRAAREGSGLTVDQAAGLMEWHKSTLSRLERGLVERVRTRDVLGLCDIYGLDADRAAIAKALAEQAPAQSWWHAYADLIPSKSNMLVGLEAGARLISIFQPLVVPGIIQTPAYARILDRRYFPDDSETEIDRRLELRAQRQQVIRRQRHPAEAVIILHEAALRTVIGDRHVMVAQLRHIADLSTHDNIDVRVLPFRAGLPLGTPLTPFMIYQSGRDVHGRLTEPTVVVAENLVGAMYFERKTEVVAYREAFATVRCATLEAGPSRDLIRELARECGNDR</sequence>
<evidence type="ECO:0000313" key="4">
    <source>
        <dbReference type="Proteomes" id="UP000180166"/>
    </source>
</evidence>
<dbReference type="AlphaFoldDB" id="A0ABC8AZ62"/>
<dbReference type="InterPro" id="IPR010982">
    <property type="entry name" value="Lambda_DNA-bd_dom_sf"/>
</dbReference>
<dbReference type="SMART" id="SM00530">
    <property type="entry name" value="HTH_XRE"/>
    <property type="match status" value="1"/>
</dbReference>
<dbReference type="CDD" id="cd00093">
    <property type="entry name" value="HTH_XRE"/>
    <property type="match status" value="1"/>
</dbReference>
<evidence type="ECO:0000259" key="2">
    <source>
        <dbReference type="PROSITE" id="PS50943"/>
    </source>
</evidence>
<reference evidence="3 4" key="1">
    <citation type="submission" date="2016-10" db="EMBL/GenBank/DDBJ databases">
        <title>Genome sequence of Nocardia seriolae strain EM150506, isolated from Anguila japonica.</title>
        <authorList>
            <person name="Han H.-J."/>
        </authorList>
    </citation>
    <scope>NUCLEOTIDE SEQUENCE [LARGE SCALE GENOMIC DNA]</scope>
    <source>
        <strain evidence="3 4">EM150506</strain>
    </source>
</reference>
<dbReference type="Pfam" id="PF13560">
    <property type="entry name" value="HTH_31"/>
    <property type="match status" value="1"/>
</dbReference>
<name>A0ABC8AZ62_9NOCA</name>
<organism evidence="3 4">
    <name type="scientific">Nocardia seriolae</name>
    <dbReference type="NCBI Taxonomy" id="37332"/>
    <lineage>
        <taxon>Bacteria</taxon>
        <taxon>Bacillati</taxon>
        <taxon>Actinomycetota</taxon>
        <taxon>Actinomycetes</taxon>
        <taxon>Mycobacteriales</taxon>
        <taxon>Nocardiaceae</taxon>
        <taxon>Nocardia</taxon>
    </lineage>
</organism>
<proteinExistence type="predicted"/>
<protein>
    <recommendedName>
        <fullName evidence="2">HTH cro/C1-type domain-containing protein</fullName>
    </recommendedName>
</protein>
<dbReference type="Gene3D" id="1.10.260.40">
    <property type="entry name" value="lambda repressor-like DNA-binding domains"/>
    <property type="match status" value="1"/>
</dbReference>
<accession>A0ABC8AZ62</accession>
<dbReference type="Pfam" id="PF19054">
    <property type="entry name" value="DUF5753"/>
    <property type="match status" value="1"/>
</dbReference>
<dbReference type="EMBL" id="CP017839">
    <property type="protein sequence ID" value="APA99433.1"/>
    <property type="molecule type" value="Genomic_DNA"/>
</dbReference>
<gene>
    <name evidence="3" type="ORF">NS506_05387</name>
</gene>
<evidence type="ECO:0000313" key="3">
    <source>
        <dbReference type="EMBL" id="APA99433.1"/>
    </source>
</evidence>
<dbReference type="InterPro" id="IPR001387">
    <property type="entry name" value="Cro/C1-type_HTH"/>
</dbReference>
<dbReference type="KEGG" id="nsr:NS506_05387"/>
<dbReference type="PROSITE" id="PS50943">
    <property type="entry name" value="HTH_CROC1"/>
    <property type="match status" value="1"/>
</dbReference>
<evidence type="ECO:0000256" key="1">
    <source>
        <dbReference type="SAM" id="MobiDB-lite"/>
    </source>
</evidence>
<dbReference type="InterPro" id="IPR043917">
    <property type="entry name" value="DUF5753"/>
</dbReference>
<feature type="domain" description="HTH cro/C1-type" evidence="2">
    <location>
        <begin position="39"/>
        <end position="94"/>
    </location>
</feature>
<feature type="region of interest" description="Disordered" evidence="1">
    <location>
        <begin position="1"/>
        <end position="28"/>
    </location>
</feature>